<protein>
    <submittedName>
        <fullName evidence="2">Multidrug resistance efflux pump</fullName>
    </submittedName>
</protein>
<keyword evidence="1" id="KW-0175">Coiled coil</keyword>
<dbReference type="SUPFAM" id="SSF111369">
    <property type="entry name" value="HlyD-like secretion proteins"/>
    <property type="match status" value="1"/>
</dbReference>
<name>A0A239GNU0_9RHOB</name>
<dbReference type="OrthoDB" id="7929252at2"/>
<accession>A0A239GNU0</accession>
<evidence type="ECO:0000313" key="2">
    <source>
        <dbReference type="EMBL" id="SNS70535.1"/>
    </source>
</evidence>
<dbReference type="RefSeq" id="WP_089232645.1">
    <property type="nucleotide sequence ID" value="NZ_FZOY01000003.1"/>
</dbReference>
<dbReference type="Gene3D" id="1.10.287.470">
    <property type="entry name" value="Helix hairpin bin"/>
    <property type="match status" value="1"/>
</dbReference>
<sequence>MFELLFCGMFTVLPDFLYRRYVQGRRIGHEITLFSVWYELRYGITACLMLTVTLITIVFYYHPSTTDATSFFRTVTVLPEAGGRVKEVLAENGEHVDAGDVLFTLDDSSQRAAVETAKRRVEEVQAAFVAADAELAAATGQVTQAENAVKQAQEELDLRATLLAEGSPATSTREVERLQNTVAARQGTLDATVAQRQAVEAKLNVQLPAQQASAEASLAEAQTLLDKTVIYAAISGDLQQFALQPGDIVNPLLRPAGILVASDVGKGDFEAGFKQVNAQQIEVGMIGEITCASLPYTIVPMKVNRVQGYVASGQFRPSDQLLDIQDRARPGTVLVRMEPLFEGGTERILPGSKCIANLYTNNHDILHGDEDISTAHWLFLHVVDTVGLLHALILRIQAVLLPVQTLVLTGH</sequence>
<proteinExistence type="predicted"/>
<dbReference type="Proteomes" id="UP000198426">
    <property type="component" value="Unassembled WGS sequence"/>
</dbReference>
<dbReference type="PANTHER" id="PTHR30367:SF12">
    <property type="entry name" value="P-HYDROXYBENZOIC ACID EFFLUX PUMP SUBUNIT AAEA"/>
    <property type="match status" value="1"/>
</dbReference>
<reference evidence="2 3" key="1">
    <citation type="submission" date="2017-06" db="EMBL/GenBank/DDBJ databases">
        <authorList>
            <person name="Kim H.J."/>
            <person name="Triplett B.A."/>
        </authorList>
    </citation>
    <scope>NUCLEOTIDE SEQUENCE [LARGE SCALE GENOMIC DNA]</scope>
    <source>
        <strain evidence="2 3">DSM 29339</strain>
    </source>
</reference>
<dbReference type="PANTHER" id="PTHR30367">
    <property type="entry name" value="P-HYDROXYBENZOIC ACID EFFLUX PUMP SUBUNIT AAEA-RELATED"/>
    <property type="match status" value="1"/>
</dbReference>
<dbReference type="Gene3D" id="2.40.50.100">
    <property type="match status" value="1"/>
</dbReference>
<organism evidence="2 3">
    <name type="scientific">Tropicimonas sediminicola</name>
    <dbReference type="NCBI Taxonomy" id="1031541"/>
    <lineage>
        <taxon>Bacteria</taxon>
        <taxon>Pseudomonadati</taxon>
        <taxon>Pseudomonadota</taxon>
        <taxon>Alphaproteobacteria</taxon>
        <taxon>Rhodobacterales</taxon>
        <taxon>Roseobacteraceae</taxon>
        <taxon>Tropicimonas</taxon>
    </lineage>
</organism>
<evidence type="ECO:0000256" key="1">
    <source>
        <dbReference type="SAM" id="Coils"/>
    </source>
</evidence>
<feature type="coiled-coil region" evidence="1">
    <location>
        <begin position="114"/>
        <end position="155"/>
    </location>
</feature>
<keyword evidence="3" id="KW-1185">Reference proteome</keyword>
<evidence type="ECO:0000313" key="3">
    <source>
        <dbReference type="Proteomes" id="UP000198426"/>
    </source>
</evidence>
<gene>
    <name evidence="2" type="ORF">SAMN05421757_10329</name>
</gene>
<dbReference type="InterPro" id="IPR050393">
    <property type="entry name" value="MFP_Efflux_Pump"/>
</dbReference>
<dbReference type="AlphaFoldDB" id="A0A239GNU0"/>
<dbReference type="EMBL" id="FZOY01000003">
    <property type="protein sequence ID" value="SNS70535.1"/>
    <property type="molecule type" value="Genomic_DNA"/>
</dbReference>